<protein>
    <submittedName>
        <fullName evidence="2">Uncharacterized protein</fullName>
    </submittedName>
</protein>
<evidence type="ECO:0000313" key="1">
    <source>
        <dbReference type="EMBL" id="QJA56622.1"/>
    </source>
</evidence>
<proteinExistence type="predicted"/>
<accession>A0A6M3K3M2</accession>
<dbReference type="AlphaFoldDB" id="A0A6M3K3M2"/>
<name>A0A6M3K3M2_9ZZZZ</name>
<dbReference type="EMBL" id="MT141230">
    <property type="protein sequence ID" value="QJA56622.1"/>
    <property type="molecule type" value="Genomic_DNA"/>
</dbReference>
<evidence type="ECO:0000313" key="2">
    <source>
        <dbReference type="EMBL" id="QJA76271.1"/>
    </source>
</evidence>
<reference evidence="2" key="1">
    <citation type="submission" date="2020-03" db="EMBL/GenBank/DDBJ databases">
        <title>The deep terrestrial virosphere.</title>
        <authorList>
            <person name="Holmfeldt K."/>
            <person name="Nilsson E."/>
            <person name="Simone D."/>
            <person name="Lopez-Fernandez M."/>
            <person name="Wu X."/>
            <person name="de Brujin I."/>
            <person name="Lundin D."/>
            <person name="Andersson A."/>
            <person name="Bertilsson S."/>
            <person name="Dopson M."/>
        </authorList>
    </citation>
    <scope>NUCLEOTIDE SEQUENCE</scope>
    <source>
        <strain evidence="2">MM415A01546</strain>
        <strain evidence="1">MM415B01817</strain>
    </source>
</reference>
<dbReference type="EMBL" id="MT142214">
    <property type="protein sequence ID" value="QJA76271.1"/>
    <property type="molecule type" value="Genomic_DNA"/>
</dbReference>
<organism evidence="2">
    <name type="scientific">viral metagenome</name>
    <dbReference type="NCBI Taxonomy" id="1070528"/>
    <lineage>
        <taxon>unclassified sequences</taxon>
        <taxon>metagenomes</taxon>
        <taxon>organismal metagenomes</taxon>
    </lineage>
</organism>
<gene>
    <name evidence="2" type="ORF">MM415A01546_0025</name>
    <name evidence="1" type="ORF">MM415B01817_0005</name>
</gene>
<sequence>MTLDVLDIHHAAACCGLSLTAFRWRVYVREPAEARWTPSGYLGEKPYWSREDLDGYLSSWQDRRTIAKSAKERKIK</sequence>